<dbReference type="RefSeq" id="WP_033092616.1">
    <property type="nucleotide sequence ID" value="NZ_JQED01000005.1"/>
</dbReference>
<gene>
    <name evidence="1" type="ORF">ND2E_1888</name>
</gene>
<comment type="caution">
    <text evidence="1">The sequence shown here is derived from an EMBL/GenBank/DDBJ whole genome shotgun (WGS) entry which is preliminary data.</text>
</comment>
<reference evidence="1 2" key="1">
    <citation type="submission" date="2014-08" db="EMBL/GenBank/DDBJ databases">
        <title>Genomic and Phenotypic Diversity of Colwellia psychrerythraea strains from Disparate Marine Basins.</title>
        <authorList>
            <person name="Techtmann S.M."/>
            <person name="Stelling S.C."/>
            <person name="Utturkar S.M."/>
            <person name="Alshibli N."/>
            <person name="Harris A."/>
            <person name="Brown S.D."/>
            <person name="Hazen T.C."/>
        </authorList>
    </citation>
    <scope>NUCLEOTIDE SEQUENCE [LARGE SCALE GENOMIC DNA]</scope>
    <source>
        <strain evidence="1 2">ND2E</strain>
    </source>
</reference>
<dbReference type="SUPFAM" id="SSF63825">
    <property type="entry name" value="YWTD domain"/>
    <property type="match status" value="1"/>
</dbReference>
<dbReference type="AlphaFoldDB" id="A0A099KVD4"/>
<evidence type="ECO:0000313" key="1">
    <source>
        <dbReference type="EMBL" id="KGJ94699.1"/>
    </source>
</evidence>
<organism evidence="1 2">
    <name type="scientific">Colwellia psychrerythraea</name>
    <name type="common">Vibrio psychroerythus</name>
    <dbReference type="NCBI Taxonomy" id="28229"/>
    <lineage>
        <taxon>Bacteria</taxon>
        <taxon>Pseudomonadati</taxon>
        <taxon>Pseudomonadota</taxon>
        <taxon>Gammaproteobacteria</taxon>
        <taxon>Alteromonadales</taxon>
        <taxon>Colwelliaceae</taxon>
        <taxon>Colwellia</taxon>
    </lineage>
</organism>
<protein>
    <submittedName>
        <fullName evidence="1">Uncharacterized protein</fullName>
    </submittedName>
</protein>
<sequence>MNFSQIAAKFMVHHSTQDYCLCSHDHFIFKYFYKTGNLVKLCQLQPINNSLLARFKDWLARSFIARSLTNNLGIGHVIQLPSGTILALYGKIYRFDGSSKYAKITFNYASKGIASPLKSGVAVHPTSGNAYFGEYVNDSRTVVRIYKIYNDGRNMECCHQFINAEIKHIHGIFWDKYRKRLWISTGDKDTESNLYYTDDEFNTVVKYAGGNQTWRMVSMAITPHKLYWGMDAGKDAPADACNKIMSLDIQSKDLKPLANIGNPAYHMIRTVSGHIYMGTTYEPGMQQETEHAAALWFSKTGESWEKLKTFPYKASHRKGCTKYAYLFFPTGVSPDDMIMLTPINTVQQEFSMIKYSLN</sequence>
<dbReference type="PATRIC" id="fig|28229.4.peg.907"/>
<dbReference type="Proteomes" id="UP000029843">
    <property type="component" value="Unassembled WGS sequence"/>
</dbReference>
<dbReference type="EMBL" id="JQED01000005">
    <property type="protein sequence ID" value="KGJ94699.1"/>
    <property type="molecule type" value="Genomic_DNA"/>
</dbReference>
<dbReference type="OrthoDB" id="6308355at2"/>
<accession>A0A099KVD4</accession>
<name>A0A099KVD4_COLPS</name>
<proteinExistence type="predicted"/>
<evidence type="ECO:0000313" key="2">
    <source>
        <dbReference type="Proteomes" id="UP000029843"/>
    </source>
</evidence>